<evidence type="ECO:0000256" key="1">
    <source>
        <dbReference type="RuleBase" id="RU004560"/>
    </source>
</evidence>
<organism evidence="4 5">
    <name type="scientific">Daphnia galeata</name>
    <dbReference type="NCBI Taxonomy" id="27404"/>
    <lineage>
        <taxon>Eukaryota</taxon>
        <taxon>Metazoa</taxon>
        <taxon>Ecdysozoa</taxon>
        <taxon>Arthropoda</taxon>
        <taxon>Crustacea</taxon>
        <taxon>Branchiopoda</taxon>
        <taxon>Diplostraca</taxon>
        <taxon>Cladocera</taxon>
        <taxon>Anomopoda</taxon>
        <taxon>Daphniidae</taxon>
        <taxon>Daphnia</taxon>
    </lineage>
</organism>
<feature type="coiled-coil region" evidence="2">
    <location>
        <begin position="668"/>
        <end position="758"/>
    </location>
</feature>
<comment type="similarity">
    <text evidence="1">Belongs to the TRAFAC class TrmE-Era-EngA-EngB-Septin-like GTPase superfamily. Septin GTPase family.</text>
</comment>
<protein>
    <recommendedName>
        <fullName evidence="3">Septin-type G domain-containing protein</fullName>
    </recommendedName>
</protein>
<keyword evidence="1" id="KW-0547">Nucleotide-binding</keyword>
<dbReference type="PANTHER" id="PTHR32046">
    <property type="entry name" value="G DOMAIN-CONTAINING PROTEIN"/>
    <property type="match status" value="1"/>
</dbReference>
<dbReference type="InterPro" id="IPR030379">
    <property type="entry name" value="G_SEPTIN_dom"/>
</dbReference>
<evidence type="ECO:0000259" key="3">
    <source>
        <dbReference type="Pfam" id="PF00735"/>
    </source>
</evidence>
<dbReference type="PROSITE" id="PS00675">
    <property type="entry name" value="SIGMA54_INTERACT_1"/>
    <property type="match status" value="1"/>
</dbReference>
<keyword evidence="5" id="KW-1185">Reference proteome</keyword>
<name>A0A8J2RXJ1_9CRUS</name>
<dbReference type="AlphaFoldDB" id="A0A8J2RXJ1"/>
<dbReference type="Proteomes" id="UP000789390">
    <property type="component" value="Unassembled WGS sequence"/>
</dbReference>
<gene>
    <name evidence="4" type="ORF">DGAL_LOCUS10032</name>
</gene>
<dbReference type="PANTHER" id="PTHR32046:SF14">
    <property type="match status" value="1"/>
</dbReference>
<dbReference type="SUPFAM" id="SSF52540">
    <property type="entry name" value="P-loop containing nucleoside triphosphate hydrolases"/>
    <property type="match status" value="2"/>
</dbReference>
<dbReference type="InterPro" id="IPR027417">
    <property type="entry name" value="P-loop_NTPase"/>
</dbReference>
<reference evidence="4" key="1">
    <citation type="submission" date="2021-11" db="EMBL/GenBank/DDBJ databases">
        <authorList>
            <person name="Schell T."/>
        </authorList>
    </citation>
    <scope>NUCLEOTIDE SEQUENCE</scope>
    <source>
        <strain evidence="4">M5</strain>
    </source>
</reference>
<evidence type="ECO:0000313" key="4">
    <source>
        <dbReference type="EMBL" id="CAH0106869.1"/>
    </source>
</evidence>
<feature type="domain" description="Septin-type G" evidence="3">
    <location>
        <begin position="248"/>
        <end position="333"/>
    </location>
</feature>
<dbReference type="OrthoDB" id="2386367at2759"/>
<dbReference type="CDD" id="cd00882">
    <property type="entry name" value="Ras_like_GTPase"/>
    <property type="match status" value="1"/>
</dbReference>
<dbReference type="Gene3D" id="3.40.50.300">
    <property type="entry name" value="P-loop containing nucleotide triphosphate hydrolases"/>
    <property type="match status" value="1"/>
</dbReference>
<accession>A0A8J2RXJ1</accession>
<dbReference type="GO" id="GO:0005525">
    <property type="term" value="F:GTP binding"/>
    <property type="evidence" value="ECO:0007669"/>
    <property type="project" value="UniProtKB-KW"/>
</dbReference>
<dbReference type="EMBL" id="CAKKLH010000235">
    <property type="protein sequence ID" value="CAH0106869.1"/>
    <property type="molecule type" value="Genomic_DNA"/>
</dbReference>
<keyword evidence="2" id="KW-0175">Coiled coil</keyword>
<keyword evidence="1" id="KW-0342">GTP-binding</keyword>
<dbReference type="InterPro" id="IPR025662">
    <property type="entry name" value="Sigma_54_int_dom_ATP-bd_1"/>
</dbReference>
<comment type="caution">
    <text evidence="4">The sequence shown here is derived from an EMBL/GenBank/DDBJ whole genome shotgun (WGS) entry which is preliminary data.</text>
</comment>
<dbReference type="Pfam" id="PF00735">
    <property type="entry name" value="Septin"/>
    <property type="match status" value="1"/>
</dbReference>
<sequence length="769" mass="88153">MEWQKQREYLDTLFEDPQANDSEIIRIYGKIIKDTNYSPYSYDVVKFLNQKADKLLEPELCKILKELRIQSHSYLLVANNLLNLEDVKYDLLNGEVLANAIPSNTLNRLKSNLGLATAHPMQGPTNLLVEPMLQLATLSVQEKPFNSNNVSSVQQKPPTEQKESMPLVAVAHQPQQHNIRHATTSEHDNNRLAIKIKNQCKILERLEDIMFSHHLNLKETITFTQTSTIIKRFSFGEPNQLMERPCKTILFMGETGSGKTTMINAMINYVLGVKLKDDFRFKLVNEELNQNQAHSQTQGVNVYDIHHQKGFRIPFSLTIVDTPGFGDTRGTERDNEITSAIREFFQHQNGIQELDTVAFVVKSSDARLTHSQKYIFDSVLSIFGKDIGENIRFLVTWADGGFPQVLAAIKEAQLPCQMDSSGSPCHHNFNNDGLYTNPSSNFSISNKWKKSMENFESFFYELRGMTTTSLQMTKDVLETRKHLAIQLEFMWDGIDQQLAKMEELRKTEAIIDQNKEKINNNQNFEITVEVPRKVKDVVENKQSALNCTKCQVTCHYPCSEYLWTNFCPAFWEFSSISSIPLTAIRAGSEILVNHKEILSGSLEVARFGSMRVASSLVLETGKNLLSTNRSCKVCPGKCPSSDHVNENERWDYKPVEESQTLFDMRRQYEDAKGQQVTAEEVQKRLKEEMEKLKSEILQAMEDITKCSNKLKDKALRGNPLTTVEYIQLKRQNEEKEKKRGYEKRIEILEDVLKITNEQANDNLIEEATF</sequence>
<evidence type="ECO:0000256" key="2">
    <source>
        <dbReference type="SAM" id="Coils"/>
    </source>
</evidence>
<dbReference type="FunFam" id="3.40.50.300:FF:002049">
    <property type="entry name" value="Si:ch73-170d6.2"/>
    <property type="match status" value="1"/>
</dbReference>
<evidence type="ECO:0000313" key="5">
    <source>
        <dbReference type="Proteomes" id="UP000789390"/>
    </source>
</evidence>
<proteinExistence type="inferred from homology"/>